<accession>A0A7F5RLS6</accession>
<dbReference type="PROSITE" id="PS50222">
    <property type="entry name" value="EF_HAND_2"/>
    <property type="match status" value="1"/>
</dbReference>
<feature type="compositionally biased region" description="Polar residues" evidence="1">
    <location>
        <begin position="172"/>
        <end position="188"/>
    </location>
</feature>
<dbReference type="KEGG" id="apln:108733779"/>
<evidence type="ECO:0000313" key="4">
    <source>
        <dbReference type="RefSeq" id="XP_025836891.1"/>
    </source>
</evidence>
<dbReference type="GO" id="GO:0030139">
    <property type="term" value="C:endocytic vesicle"/>
    <property type="evidence" value="ECO:0007669"/>
    <property type="project" value="TreeGrafter"/>
</dbReference>
<keyword evidence="3" id="KW-1185">Reference proteome</keyword>
<dbReference type="GO" id="GO:0032154">
    <property type="term" value="C:cleavage furrow"/>
    <property type="evidence" value="ECO:0007669"/>
    <property type="project" value="TreeGrafter"/>
</dbReference>
<feature type="compositionally biased region" description="Gly residues" evidence="1">
    <location>
        <begin position="112"/>
        <end position="121"/>
    </location>
</feature>
<gene>
    <name evidence="4" type="primary">LOC108733779</name>
</gene>
<feature type="domain" description="EF-hand" evidence="2">
    <location>
        <begin position="41"/>
        <end position="76"/>
    </location>
</feature>
<dbReference type="SUPFAM" id="SSF47473">
    <property type="entry name" value="EF-hand"/>
    <property type="match status" value="1"/>
</dbReference>
<dbReference type="PANTHER" id="PTHR15726:SF7">
    <property type="entry name" value="NUCLEAR FALLOUT, ISOFORM J"/>
    <property type="match status" value="1"/>
</dbReference>
<dbReference type="InterPro" id="IPR002048">
    <property type="entry name" value="EF_hand_dom"/>
</dbReference>
<dbReference type="OrthoDB" id="418358at2759"/>
<dbReference type="Proteomes" id="UP000192223">
    <property type="component" value="Unplaced"/>
</dbReference>
<dbReference type="GO" id="GO:0055038">
    <property type="term" value="C:recycling endosome membrane"/>
    <property type="evidence" value="ECO:0007669"/>
    <property type="project" value="TreeGrafter"/>
</dbReference>
<dbReference type="RefSeq" id="XP_025836891.1">
    <property type="nucleotide sequence ID" value="XM_025981106.1"/>
</dbReference>
<sequence>MNHRLTVSTHELWNIYKKCGPHVKGKIHVSKLYSLGRLYVDSEEDVYKIICLLDPNRKGLLGFKEFAVGVRKILTGEHLERDSMMSPISVSSEEPSSVVVPQQQRRSHLNGVPGGAVGNGEGASPHPQYELSPPDSPRPAEKSQCSSLSDGESFECYGEGGDVDLDTGPPLGTNSNSRQNDSTNQSPLNVGIKRHTWLRTSLRRSPPSHQENLPNRRWGSFRHAGKRQLGSNALASQLYRSSSFNSSGRSSTCDTADDMYSDASLEEDVLDLNHKVGNKLYIDFVSCAYKV</sequence>
<feature type="region of interest" description="Disordered" evidence="1">
    <location>
        <begin position="84"/>
        <end position="221"/>
    </location>
</feature>
<protein>
    <submittedName>
        <fullName evidence="4">Uncharacterized protein LOC108733779</fullName>
    </submittedName>
</protein>
<dbReference type="PANTHER" id="PTHR15726">
    <property type="entry name" value="RAB11-FAMILY INTERACTING PROTEIN"/>
    <property type="match status" value="1"/>
</dbReference>
<reference evidence="4" key="1">
    <citation type="submission" date="2025-08" db="UniProtKB">
        <authorList>
            <consortium name="RefSeq"/>
        </authorList>
    </citation>
    <scope>IDENTIFICATION</scope>
    <source>
        <tissue evidence="4">Entire body</tissue>
    </source>
</reference>
<dbReference type="InterPro" id="IPR011992">
    <property type="entry name" value="EF-hand-dom_pair"/>
</dbReference>
<dbReference type="GO" id="GO:0032456">
    <property type="term" value="P:endocytic recycling"/>
    <property type="evidence" value="ECO:0007669"/>
    <property type="project" value="TreeGrafter"/>
</dbReference>
<proteinExistence type="predicted"/>
<dbReference type="GeneID" id="108733779"/>
<name>A0A7F5RLS6_AGRPL</name>
<dbReference type="GO" id="GO:0030496">
    <property type="term" value="C:midbody"/>
    <property type="evidence" value="ECO:0007669"/>
    <property type="project" value="TreeGrafter"/>
</dbReference>
<dbReference type="InParanoid" id="A0A7F5RLS6"/>
<dbReference type="AlphaFoldDB" id="A0A7F5RLS6"/>
<evidence type="ECO:0000313" key="3">
    <source>
        <dbReference type="Proteomes" id="UP000192223"/>
    </source>
</evidence>
<feature type="compositionally biased region" description="Low complexity" evidence="1">
    <location>
        <begin position="84"/>
        <end position="104"/>
    </location>
</feature>
<dbReference type="GO" id="GO:0005509">
    <property type="term" value="F:calcium ion binding"/>
    <property type="evidence" value="ECO:0007669"/>
    <property type="project" value="InterPro"/>
</dbReference>
<evidence type="ECO:0000259" key="2">
    <source>
        <dbReference type="PROSITE" id="PS50222"/>
    </source>
</evidence>
<dbReference type="GO" id="GO:0032465">
    <property type="term" value="P:regulation of cytokinesis"/>
    <property type="evidence" value="ECO:0007669"/>
    <property type="project" value="TreeGrafter"/>
</dbReference>
<dbReference type="InterPro" id="IPR051977">
    <property type="entry name" value="Rab11-interacting_regulator"/>
</dbReference>
<evidence type="ECO:0000256" key="1">
    <source>
        <dbReference type="SAM" id="MobiDB-lite"/>
    </source>
</evidence>
<organism evidence="3 4">
    <name type="scientific">Agrilus planipennis</name>
    <name type="common">Emerald ash borer</name>
    <name type="synonym">Agrilus marcopoli</name>
    <dbReference type="NCBI Taxonomy" id="224129"/>
    <lineage>
        <taxon>Eukaryota</taxon>
        <taxon>Metazoa</taxon>
        <taxon>Ecdysozoa</taxon>
        <taxon>Arthropoda</taxon>
        <taxon>Hexapoda</taxon>
        <taxon>Insecta</taxon>
        <taxon>Pterygota</taxon>
        <taxon>Neoptera</taxon>
        <taxon>Endopterygota</taxon>
        <taxon>Coleoptera</taxon>
        <taxon>Polyphaga</taxon>
        <taxon>Elateriformia</taxon>
        <taxon>Buprestoidea</taxon>
        <taxon>Buprestidae</taxon>
        <taxon>Agrilinae</taxon>
        <taxon>Agrilus</taxon>
    </lineage>
</organism>